<name>A0A4V6A2L9_STECR</name>
<dbReference type="EMBL" id="AZBU02000004">
    <property type="protein sequence ID" value="TKR79885.1"/>
    <property type="molecule type" value="Genomic_DNA"/>
</dbReference>
<evidence type="ECO:0000313" key="2">
    <source>
        <dbReference type="Proteomes" id="UP000298663"/>
    </source>
</evidence>
<reference evidence="1 2" key="1">
    <citation type="journal article" date="2015" name="Genome Biol.">
        <title>Comparative genomics of Steinernema reveals deeply conserved gene regulatory networks.</title>
        <authorList>
            <person name="Dillman A.R."/>
            <person name="Macchietto M."/>
            <person name="Porter C.F."/>
            <person name="Rogers A."/>
            <person name="Williams B."/>
            <person name="Antoshechkin I."/>
            <person name="Lee M.M."/>
            <person name="Goodwin Z."/>
            <person name="Lu X."/>
            <person name="Lewis E.E."/>
            <person name="Goodrich-Blair H."/>
            <person name="Stock S.P."/>
            <person name="Adams B.J."/>
            <person name="Sternberg P.W."/>
            <person name="Mortazavi A."/>
        </authorList>
    </citation>
    <scope>NUCLEOTIDE SEQUENCE [LARGE SCALE GENOMIC DNA]</scope>
    <source>
        <strain evidence="1 2">ALL</strain>
    </source>
</reference>
<reference evidence="1 2" key="2">
    <citation type="journal article" date="2019" name="G3 (Bethesda)">
        <title>Hybrid Assembly of the Genome of the Entomopathogenic Nematode Steinernema carpocapsae Identifies the X-Chromosome.</title>
        <authorList>
            <person name="Serra L."/>
            <person name="Macchietto M."/>
            <person name="Macias-Munoz A."/>
            <person name="McGill C.J."/>
            <person name="Rodriguez I.M."/>
            <person name="Rodriguez B."/>
            <person name="Murad R."/>
            <person name="Mortazavi A."/>
        </authorList>
    </citation>
    <scope>NUCLEOTIDE SEQUENCE [LARGE SCALE GENOMIC DNA]</scope>
    <source>
        <strain evidence="1 2">ALL</strain>
    </source>
</reference>
<dbReference type="AlphaFoldDB" id="A0A4V6A2L9"/>
<sequence length="98" mass="11036">MQKKPPPASTIIIFCISYKCFAREIRRSGRRGARIHHFLARRRQLGRRIQGNPQSVTRGGVKKRFTTYLSAYNFGEARFGVRPPAGGGDRSSSHVAYA</sequence>
<dbReference type="Proteomes" id="UP000298663">
    <property type="component" value="Unassembled WGS sequence"/>
</dbReference>
<proteinExistence type="predicted"/>
<evidence type="ECO:0000313" key="1">
    <source>
        <dbReference type="EMBL" id="TKR79885.1"/>
    </source>
</evidence>
<accession>A0A4V6A2L9</accession>
<gene>
    <name evidence="1" type="ORF">L596_014041</name>
</gene>
<organism evidence="1 2">
    <name type="scientific">Steinernema carpocapsae</name>
    <name type="common">Entomopathogenic nematode</name>
    <dbReference type="NCBI Taxonomy" id="34508"/>
    <lineage>
        <taxon>Eukaryota</taxon>
        <taxon>Metazoa</taxon>
        <taxon>Ecdysozoa</taxon>
        <taxon>Nematoda</taxon>
        <taxon>Chromadorea</taxon>
        <taxon>Rhabditida</taxon>
        <taxon>Tylenchina</taxon>
        <taxon>Panagrolaimomorpha</taxon>
        <taxon>Strongyloidoidea</taxon>
        <taxon>Steinernematidae</taxon>
        <taxon>Steinernema</taxon>
    </lineage>
</organism>
<keyword evidence="2" id="KW-1185">Reference proteome</keyword>
<protein>
    <submittedName>
        <fullName evidence="1">Uncharacterized protein</fullName>
    </submittedName>
</protein>
<comment type="caution">
    <text evidence="1">The sequence shown here is derived from an EMBL/GenBank/DDBJ whole genome shotgun (WGS) entry which is preliminary data.</text>
</comment>